<feature type="compositionally biased region" description="Polar residues" evidence="1">
    <location>
        <begin position="1"/>
        <end position="23"/>
    </location>
</feature>
<sequence>MGIRKSLQSSSIATRSPPCNQDMSRTETEAAFEKAEELRAFHAALVRKLKSHKSPYPAVSRHSRQLSAHDYPVFTPTYDEEAVPVYQQIQFDPKR</sequence>
<dbReference type="OMA" id="VYQQIQF"/>
<evidence type="ECO:0000313" key="2">
    <source>
        <dbReference type="EMBL" id="KAH9289522.1"/>
    </source>
</evidence>
<protein>
    <submittedName>
        <fullName evidence="2">Uncharacterized protein</fullName>
    </submittedName>
</protein>
<accession>A0AA38C3Z1</accession>
<gene>
    <name evidence="2" type="ORF">KI387_033639</name>
</gene>
<proteinExistence type="predicted"/>
<reference evidence="2 3" key="1">
    <citation type="journal article" date="2021" name="Nat. Plants">
        <title>The Taxus genome provides insights into paclitaxel biosynthesis.</title>
        <authorList>
            <person name="Xiong X."/>
            <person name="Gou J."/>
            <person name="Liao Q."/>
            <person name="Li Y."/>
            <person name="Zhou Q."/>
            <person name="Bi G."/>
            <person name="Li C."/>
            <person name="Du R."/>
            <person name="Wang X."/>
            <person name="Sun T."/>
            <person name="Guo L."/>
            <person name="Liang H."/>
            <person name="Lu P."/>
            <person name="Wu Y."/>
            <person name="Zhang Z."/>
            <person name="Ro D.K."/>
            <person name="Shang Y."/>
            <person name="Huang S."/>
            <person name="Yan J."/>
        </authorList>
    </citation>
    <scope>NUCLEOTIDE SEQUENCE [LARGE SCALE GENOMIC DNA]</scope>
    <source>
        <strain evidence="2">Ta-2019</strain>
    </source>
</reference>
<dbReference type="Proteomes" id="UP000824469">
    <property type="component" value="Unassembled WGS sequence"/>
</dbReference>
<comment type="caution">
    <text evidence="2">The sequence shown here is derived from an EMBL/GenBank/DDBJ whole genome shotgun (WGS) entry which is preliminary data.</text>
</comment>
<organism evidence="2 3">
    <name type="scientific">Taxus chinensis</name>
    <name type="common">Chinese yew</name>
    <name type="synonym">Taxus wallichiana var. chinensis</name>
    <dbReference type="NCBI Taxonomy" id="29808"/>
    <lineage>
        <taxon>Eukaryota</taxon>
        <taxon>Viridiplantae</taxon>
        <taxon>Streptophyta</taxon>
        <taxon>Embryophyta</taxon>
        <taxon>Tracheophyta</taxon>
        <taxon>Spermatophyta</taxon>
        <taxon>Pinopsida</taxon>
        <taxon>Pinidae</taxon>
        <taxon>Conifers II</taxon>
        <taxon>Cupressales</taxon>
        <taxon>Taxaceae</taxon>
        <taxon>Taxus</taxon>
    </lineage>
</organism>
<feature type="region of interest" description="Disordered" evidence="1">
    <location>
        <begin position="1"/>
        <end position="30"/>
    </location>
</feature>
<dbReference type="AlphaFoldDB" id="A0AA38C3Z1"/>
<keyword evidence="3" id="KW-1185">Reference proteome</keyword>
<dbReference type="EMBL" id="JAHRHJ020003813">
    <property type="protein sequence ID" value="KAH9289522.1"/>
    <property type="molecule type" value="Genomic_DNA"/>
</dbReference>
<evidence type="ECO:0000256" key="1">
    <source>
        <dbReference type="SAM" id="MobiDB-lite"/>
    </source>
</evidence>
<feature type="non-terminal residue" evidence="2">
    <location>
        <position position="1"/>
    </location>
</feature>
<name>A0AA38C3Z1_TAXCH</name>
<evidence type="ECO:0000313" key="3">
    <source>
        <dbReference type="Proteomes" id="UP000824469"/>
    </source>
</evidence>